<sequence length="257" mass="29571">MVNLRTIPNNRIFIGIIIMFTAINAHAIVSIGNLKFDEKNVGFNGSLNIDASGASGNSDKSSWHVGSNLVWRTKNYINLFLFGYDYGESNNQTNANKTFTHFRHIQQYTHTIDWELFAQLEKNEFTRLTRRELLGVGLRFSIEPNTLLGLGVFRFSERLDKTASSTDKLKDDGFRLNAYWNGEYTINPMSSFKARLYYQPKVDEFTDVRVLFNSDLKIKLYQNLSVKLSVDVTHDSRPPQGVKDTDFTYRSGVEYNF</sequence>
<dbReference type="Pfam" id="PF04338">
    <property type="entry name" value="DUF481"/>
    <property type="match status" value="1"/>
</dbReference>
<protein>
    <submittedName>
        <fullName evidence="2">Uncharacterized protein</fullName>
    </submittedName>
</protein>
<gene>
    <name evidence="2" type="ORF">MNBD_GAMMA22-179</name>
</gene>
<dbReference type="EMBL" id="UOFS01000050">
    <property type="protein sequence ID" value="VAX01867.1"/>
    <property type="molecule type" value="Genomic_DNA"/>
</dbReference>
<dbReference type="AlphaFoldDB" id="A0A3B1BA04"/>
<proteinExistence type="predicted"/>
<feature type="transmembrane region" description="Helical" evidence="1">
    <location>
        <begin position="12"/>
        <end position="31"/>
    </location>
</feature>
<organism evidence="2">
    <name type="scientific">hydrothermal vent metagenome</name>
    <dbReference type="NCBI Taxonomy" id="652676"/>
    <lineage>
        <taxon>unclassified sequences</taxon>
        <taxon>metagenomes</taxon>
        <taxon>ecological metagenomes</taxon>
    </lineage>
</organism>
<keyword evidence="1" id="KW-0812">Transmembrane</keyword>
<keyword evidence="1" id="KW-1133">Transmembrane helix</keyword>
<keyword evidence="1" id="KW-0472">Membrane</keyword>
<reference evidence="2" key="1">
    <citation type="submission" date="2018-06" db="EMBL/GenBank/DDBJ databases">
        <authorList>
            <person name="Zhirakovskaya E."/>
        </authorList>
    </citation>
    <scope>NUCLEOTIDE SEQUENCE</scope>
</reference>
<evidence type="ECO:0000256" key="1">
    <source>
        <dbReference type="SAM" id="Phobius"/>
    </source>
</evidence>
<evidence type="ECO:0000313" key="2">
    <source>
        <dbReference type="EMBL" id="VAX01867.1"/>
    </source>
</evidence>
<accession>A0A3B1BA04</accession>
<name>A0A3B1BA04_9ZZZZ</name>
<dbReference type="InterPro" id="IPR007433">
    <property type="entry name" value="DUF481"/>
</dbReference>